<feature type="compositionally biased region" description="Basic and acidic residues" evidence="2">
    <location>
        <begin position="212"/>
        <end position="222"/>
    </location>
</feature>
<protein>
    <submittedName>
        <fullName evidence="3">Phosphatidylinositol-4-phosphate 5-kinase</fullName>
    </submittedName>
</protein>
<dbReference type="Gene3D" id="2.20.110.10">
    <property type="entry name" value="Histone H3 K4-specific methyltransferase SET7/9 N-terminal domain"/>
    <property type="match status" value="2"/>
</dbReference>
<evidence type="ECO:0000256" key="1">
    <source>
        <dbReference type="ARBA" id="ARBA00022737"/>
    </source>
</evidence>
<organism evidence="3 4">
    <name type="scientific">Aduncisulcus paluster</name>
    <dbReference type="NCBI Taxonomy" id="2918883"/>
    <lineage>
        <taxon>Eukaryota</taxon>
        <taxon>Metamonada</taxon>
        <taxon>Carpediemonas-like organisms</taxon>
        <taxon>Aduncisulcus</taxon>
    </lineage>
</organism>
<dbReference type="PANTHER" id="PTHR43215:SF14">
    <property type="entry name" value="RADIAL SPOKE HEAD 1 HOMOLOG"/>
    <property type="match status" value="1"/>
</dbReference>
<dbReference type="SUPFAM" id="SSF82185">
    <property type="entry name" value="Histone H3 K4-specific methyltransferase SET7/9 N-terminal domain"/>
    <property type="match status" value="2"/>
</dbReference>
<dbReference type="InterPro" id="IPR003409">
    <property type="entry name" value="MORN"/>
</dbReference>
<dbReference type="Pfam" id="PF02493">
    <property type="entry name" value="MORN"/>
    <property type="match status" value="6"/>
</dbReference>
<proteinExistence type="predicted"/>
<dbReference type="PANTHER" id="PTHR43215">
    <property type="entry name" value="RADIAL SPOKE HEAD 1 HOMOLOG"/>
    <property type="match status" value="1"/>
</dbReference>
<evidence type="ECO:0000313" key="3">
    <source>
        <dbReference type="EMBL" id="GKT36175.1"/>
    </source>
</evidence>
<feature type="compositionally biased region" description="Basic and acidic residues" evidence="2">
    <location>
        <begin position="1347"/>
        <end position="1358"/>
    </location>
</feature>
<reference evidence="3" key="1">
    <citation type="submission" date="2022-03" db="EMBL/GenBank/DDBJ databases">
        <title>Draft genome sequence of Aduncisulcus paluster, a free-living microaerophilic Fornicata.</title>
        <authorList>
            <person name="Yuyama I."/>
            <person name="Kume K."/>
            <person name="Tamura T."/>
            <person name="Inagaki Y."/>
            <person name="Hashimoto T."/>
        </authorList>
    </citation>
    <scope>NUCLEOTIDE SEQUENCE</scope>
    <source>
        <strain evidence="3">NY0171</strain>
    </source>
</reference>
<accession>A0ABQ5KYN7</accession>
<dbReference type="SMART" id="SM00698">
    <property type="entry name" value="MORN"/>
    <property type="match status" value="6"/>
</dbReference>
<sequence>MSEEEEQAQLIEVPDIGTYTGGRNKLGERHGTGKMVFANKDVYEGEYQDGKRTGKGKYKWFASGCEYEGDYVDGLRDGEGTMKYNNGAVYGGTWVKGKRHGAGKMIFPNKDFYYGEWKEGLQSGTGMYTYKQSRVSFHGIWELGRFIEGEIRYPDGGIYKGSFRMNQPWGEGTFKFGDLEQKGEFIELHPPKEKTEEDEEEEEEEEEEDEDGEKKPKREKTPLEMLEKLRRMKLQWIPDHKLSGRSGDNCALPRRKIISLPNPYSLYRRDFGECDCNADKQYLLSVRGEKNDKIKITSLKYDPKTSNCSILRSFDHSMNLEDIVYLNQESDEHIFHRVNLFDDECLNDTYDTSSLSHHRVLAMGRLGEVEVISLQYRYSNEYCDETKDYSVEEEYDYLDIPSVSGDVSFSGSLGCVMLNGRPHHGILRERGITCVHDGAFSVSREKNDGNSTFSHECQLSYLGCMSDGLRCSESYNIPETDLSRGKARLFHSYQGSMQCCWCFSPLMVSSSPLTEGMSISDTFHGSCGAFLIDPRCDKTHLFPHCLLPCVSVDDIVPIKFPCQSAPLMGVISGGYLRIFDERNMRYPVSCVRCLSHVKGCNVNPHNSNDVQTEYIGDCGLNEYSPKDDSLNGFLYLSLWNDHKTELIELSSKCLDKYGDDAFITPCGPVSSQQIDELVPLSEDELHDIHEVTVRKSERDSILHRRHYGGVHFNLQQPHVSSCQSTASGIEDVHPIMIQQNSGRGIVSGGACTISLGALGIDIFHLSSYNGIVSQKWIRKEYSHTNESLISPKLMVSKQLYSQRKVVERHRNVDRYVFQQNLINTASDWKGPRGNRGSTVALSREFVPLLPFIFNQETMGNISSQHPMWISSLNSILSSIPHIPLPLLPLSSFPPFPLASQHPLSLVFRESVRLSMFGYSCERDRLKKKRARKAQAKSLGGEGNDLNGEVIGDGKRKRVKKSEKIGQEREKEREKEKHLIDNFYAQTAHDGLKTSFVLGMGAKQIFKPTVANLLVKNLKLKKASKHTSYSYEFYGDACDSDFDLKTTFNQLAEYNITFSKKKSKVPRKEKRKNILSIIFMHKLLMMDSKHPLSLEWGQNKYLSPRIQYYIFKKEIKGSEEREEERGRSTDEKFFKKDGFREKEREKEKHLIDNFYAQTAHDGLKTSFVLGMGAKQIFKPTVANLLVKNLKLKKASKHTSYSYEFYGDACDSDFDLKTTFNQLAEYNITFSKKKSKVPRKEKRKEEEEKHLIDNFYAQTAHDGLKTSFVLGMGAKQIFKPTVANLLVKNLKLKKASKHTSYSYEFYGDACDSDFDLKTTFNQLAEYNITFSKKKSKVPRKEKRKRVKKSEKIGQEREKEREKEKHLIDNFYAQTAHDGLKTSFVLGMGAKQIFKPTVANLLVKNLKLKKASKHTSYSYEFYGDACDSDFDLKTTFNQLAEYNITFSKKKSKVPRKEKRKEEEVLMKNFLRKMDSVIGAFCGSSSPIISSDDSLLSASSKSTGYLPQMPSCCIPQKLFHTSELDDKLESFSSFLSAEPVPLLTQIALIKQQNVIIRMIGSKQKEKGGEKKKIENLELKSQEYL</sequence>
<evidence type="ECO:0000256" key="2">
    <source>
        <dbReference type="SAM" id="MobiDB-lite"/>
    </source>
</evidence>
<keyword evidence="1" id="KW-0677">Repeat</keyword>
<feature type="region of interest" description="Disordered" evidence="2">
    <location>
        <begin position="185"/>
        <end position="222"/>
    </location>
</feature>
<feature type="compositionally biased region" description="Basic residues" evidence="2">
    <location>
        <begin position="1335"/>
        <end position="1346"/>
    </location>
</feature>
<name>A0ABQ5KYN7_9EUKA</name>
<feature type="region of interest" description="Disordered" evidence="2">
    <location>
        <begin position="934"/>
        <end position="971"/>
    </location>
</feature>
<dbReference type="Proteomes" id="UP001057375">
    <property type="component" value="Unassembled WGS sequence"/>
</dbReference>
<feature type="compositionally biased region" description="Basic and acidic residues" evidence="2">
    <location>
        <begin position="185"/>
        <end position="195"/>
    </location>
</feature>
<keyword evidence="4" id="KW-1185">Reference proteome</keyword>
<comment type="caution">
    <text evidence="3">The sequence shown here is derived from an EMBL/GenBank/DDBJ whole genome shotgun (WGS) entry which is preliminary data.</text>
</comment>
<gene>
    <name evidence="3" type="ORF">ADUPG1_009190</name>
</gene>
<feature type="compositionally biased region" description="Acidic residues" evidence="2">
    <location>
        <begin position="196"/>
        <end position="211"/>
    </location>
</feature>
<feature type="compositionally biased region" description="Basic and acidic residues" evidence="2">
    <location>
        <begin position="961"/>
        <end position="971"/>
    </location>
</feature>
<evidence type="ECO:0000313" key="4">
    <source>
        <dbReference type="Proteomes" id="UP001057375"/>
    </source>
</evidence>
<feature type="region of interest" description="Disordered" evidence="2">
    <location>
        <begin position="1335"/>
        <end position="1358"/>
    </location>
</feature>
<dbReference type="EMBL" id="BQXS01011157">
    <property type="protein sequence ID" value="GKT36175.1"/>
    <property type="molecule type" value="Genomic_DNA"/>
</dbReference>